<organism evidence="1 2">
    <name type="scientific">Prevotella pectinovora</name>
    <dbReference type="NCBI Taxonomy" id="1602169"/>
    <lineage>
        <taxon>Bacteria</taxon>
        <taxon>Pseudomonadati</taxon>
        <taxon>Bacteroidota</taxon>
        <taxon>Bacteroidia</taxon>
        <taxon>Bacteroidales</taxon>
        <taxon>Prevotellaceae</taxon>
        <taxon>Prevotella</taxon>
    </lineage>
</organism>
<protein>
    <submittedName>
        <fullName evidence="1">Uncharacterized protein</fullName>
    </submittedName>
</protein>
<name>A0A0D0HEE7_9BACT</name>
<comment type="caution">
    <text evidence="1">The sequence shown here is derived from an EMBL/GenBank/DDBJ whole genome shotgun (WGS) entry which is preliminary data.</text>
</comment>
<sequence>MLRKQLSHMGQAPCPKKYIFTLSITYNFILPTQLWKTLLITVLISCTLSTAKKEIKNPCGYPQAYKQLLENFSTKKEQQKI</sequence>
<dbReference type="EMBL" id="JXQK01000040">
    <property type="protein sequence ID" value="KIP63587.1"/>
    <property type="molecule type" value="Genomic_DNA"/>
</dbReference>
<keyword evidence="2" id="KW-1185">Reference proteome</keyword>
<evidence type="ECO:0000313" key="2">
    <source>
        <dbReference type="Proteomes" id="UP000032046"/>
    </source>
</evidence>
<dbReference type="AlphaFoldDB" id="A0A0D0HEE7"/>
<proteinExistence type="predicted"/>
<accession>A0A0D0HEE7</accession>
<reference evidence="1 2" key="1">
    <citation type="submission" date="2015-01" db="EMBL/GenBank/DDBJ databases">
        <title>Comparative genomics of non-oral Prevotella species.</title>
        <authorList>
            <person name="Accetto T."/>
            <person name="Nograsek B."/>
            <person name="Avgustin G."/>
        </authorList>
    </citation>
    <scope>NUCLEOTIDE SEQUENCE [LARGE SCALE GENOMIC DNA]</scope>
    <source>
        <strain evidence="1 2">P5-119</strain>
    </source>
</reference>
<gene>
    <name evidence="1" type="ORF">ST44_03230</name>
</gene>
<evidence type="ECO:0000313" key="1">
    <source>
        <dbReference type="EMBL" id="KIP63587.1"/>
    </source>
</evidence>
<dbReference type="Proteomes" id="UP000032046">
    <property type="component" value="Unassembled WGS sequence"/>
</dbReference>